<evidence type="ECO:0000256" key="4">
    <source>
        <dbReference type="ARBA" id="ARBA00048461"/>
    </source>
</evidence>
<proteinExistence type="inferred from homology"/>
<protein>
    <recommendedName>
        <fullName evidence="7">Fungal lipase-type domain-containing protein</fullName>
    </recommendedName>
</protein>
<dbReference type="InterPro" id="IPR051218">
    <property type="entry name" value="Sec_MonoDiacylglyc_Lipase"/>
</dbReference>
<dbReference type="SUPFAM" id="SSF53474">
    <property type="entry name" value="alpha/beta-Hydrolases"/>
    <property type="match status" value="1"/>
</dbReference>
<keyword evidence="9" id="KW-1185">Reference proteome</keyword>
<dbReference type="AlphaFoldDB" id="A0A1B9GHT3"/>
<dbReference type="STRING" id="1296120.A0A1B9GHT3"/>
<sequence length="405" mass="43374">MRYNLALPLLATSAIAVPYGPFTSILTSPVEAESSSLPVGRTPLSRVDMVELGRLALAVNSAYCPTERKLQPHPSSGLTIQERKRKRHDYNARTQEGSSIIRSSEDGEYTGVNNQEGMKWYISHTPSTDTLTLAFSSLKSTDDLLELLASSPTNPDETLISLPSTLFPPNQLANLTGSSGSRSQPKVHHSYRSALFSQGEPALQAILELIDTPPLTMLTPADVLKSYIASFRAPEAGVSSRPIKKIDIVGHGLGSAIGLLVALSLQLELSNPSLPAPSSSPIAISATLFGLPRVGDKAFAQLIDALTQASTSSTPAHSSLRVHRVTSYADTVAHLPERHLGLSHPSRGEIWIGADPRIGYICVPEQQGRESDACSASIALERTSLLDHNGPFAGVWIQPQVCSSY</sequence>
<dbReference type="OrthoDB" id="426718at2759"/>
<feature type="signal peptide" evidence="6">
    <location>
        <begin position="1"/>
        <end position="16"/>
    </location>
</feature>
<organism evidence="8 9">
    <name type="scientific">Kwoniella heveanensis BCC8398</name>
    <dbReference type="NCBI Taxonomy" id="1296120"/>
    <lineage>
        <taxon>Eukaryota</taxon>
        <taxon>Fungi</taxon>
        <taxon>Dikarya</taxon>
        <taxon>Basidiomycota</taxon>
        <taxon>Agaricomycotina</taxon>
        <taxon>Tremellomycetes</taxon>
        <taxon>Tremellales</taxon>
        <taxon>Cryptococcaceae</taxon>
        <taxon>Kwoniella</taxon>
    </lineage>
</organism>
<evidence type="ECO:0000259" key="7">
    <source>
        <dbReference type="Pfam" id="PF01764"/>
    </source>
</evidence>
<keyword evidence="6" id="KW-0732">Signal</keyword>
<feature type="chain" id="PRO_5008627065" description="Fungal lipase-type domain-containing protein" evidence="6">
    <location>
        <begin position="17"/>
        <end position="405"/>
    </location>
</feature>
<evidence type="ECO:0000313" key="9">
    <source>
        <dbReference type="Proteomes" id="UP000092666"/>
    </source>
</evidence>
<evidence type="ECO:0000313" key="8">
    <source>
        <dbReference type="EMBL" id="OCF30491.1"/>
    </source>
</evidence>
<reference evidence="9" key="2">
    <citation type="submission" date="2013-12" db="EMBL/GenBank/DDBJ databases">
        <title>Evolution of pathogenesis and genome organization in the Tremellales.</title>
        <authorList>
            <person name="Cuomo C."/>
            <person name="Litvintseva A."/>
            <person name="Heitman J."/>
            <person name="Chen Y."/>
            <person name="Sun S."/>
            <person name="Springer D."/>
            <person name="Dromer F."/>
            <person name="Young S."/>
            <person name="Zeng Q."/>
            <person name="Chapman S."/>
            <person name="Gujja S."/>
            <person name="Saif S."/>
            <person name="Birren B."/>
        </authorList>
    </citation>
    <scope>NUCLEOTIDE SEQUENCE [LARGE SCALE GENOMIC DNA]</scope>
    <source>
        <strain evidence="9">BCC8398</strain>
    </source>
</reference>
<gene>
    <name evidence="8" type="ORF">I316_07873</name>
</gene>
<evidence type="ECO:0000256" key="1">
    <source>
        <dbReference type="ARBA" id="ARBA00023157"/>
    </source>
</evidence>
<comment type="catalytic activity">
    <reaction evidence="4">
        <text>a monoacylglycerol + H2O = glycerol + a fatty acid + H(+)</text>
        <dbReference type="Rhea" id="RHEA:15245"/>
        <dbReference type="ChEBI" id="CHEBI:15377"/>
        <dbReference type="ChEBI" id="CHEBI:15378"/>
        <dbReference type="ChEBI" id="CHEBI:17408"/>
        <dbReference type="ChEBI" id="CHEBI:17754"/>
        <dbReference type="ChEBI" id="CHEBI:28868"/>
    </reaction>
</comment>
<evidence type="ECO:0000256" key="6">
    <source>
        <dbReference type="SAM" id="SignalP"/>
    </source>
</evidence>
<feature type="region of interest" description="Disordered" evidence="5">
    <location>
        <begin position="68"/>
        <end position="95"/>
    </location>
</feature>
<dbReference type="GO" id="GO:0006629">
    <property type="term" value="P:lipid metabolic process"/>
    <property type="evidence" value="ECO:0007669"/>
    <property type="project" value="InterPro"/>
</dbReference>
<evidence type="ECO:0000256" key="5">
    <source>
        <dbReference type="SAM" id="MobiDB-lite"/>
    </source>
</evidence>
<dbReference type="EMBL" id="KV700149">
    <property type="protein sequence ID" value="OCF30491.1"/>
    <property type="molecule type" value="Genomic_DNA"/>
</dbReference>
<dbReference type="Pfam" id="PF01764">
    <property type="entry name" value="Lipase_3"/>
    <property type="match status" value="1"/>
</dbReference>
<dbReference type="PANTHER" id="PTHR45856">
    <property type="entry name" value="ALPHA/BETA-HYDROLASES SUPERFAMILY PROTEIN"/>
    <property type="match status" value="1"/>
</dbReference>
<dbReference type="InterPro" id="IPR029058">
    <property type="entry name" value="AB_hydrolase_fold"/>
</dbReference>
<comment type="catalytic activity">
    <reaction evidence="3">
        <text>a diacylglycerol + H2O = a monoacylglycerol + a fatty acid + H(+)</text>
        <dbReference type="Rhea" id="RHEA:32731"/>
        <dbReference type="ChEBI" id="CHEBI:15377"/>
        <dbReference type="ChEBI" id="CHEBI:15378"/>
        <dbReference type="ChEBI" id="CHEBI:17408"/>
        <dbReference type="ChEBI" id="CHEBI:18035"/>
        <dbReference type="ChEBI" id="CHEBI:28868"/>
    </reaction>
</comment>
<dbReference type="CDD" id="cd00741">
    <property type="entry name" value="Lipase"/>
    <property type="match status" value="1"/>
</dbReference>
<feature type="domain" description="Fungal lipase-type" evidence="7">
    <location>
        <begin position="242"/>
        <end position="337"/>
    </location>
</feature>
<evidence type="ECO:0000256" key="2">
    <source>
        <dbReference type="ARBA" id="ARBA00043996"/>
    </source>
</evidence>
<dbReference type="InterPro" id="IPR002921">
    <property type="entry name" value="Fungal_lipase-type"/>
</dbReference>
<keyword evidence="1" id="KW-1015">Disulfide bond</keyword>
<dbReference type="PANTHER" id="PTHR45856:SF24">
    <property type="entry name" value="FUNGAL LIPASE-LIKE DOMAIN-CONTAINING PROTEIN"/>
    <property type="match status" value="1"/>
</dbReference>
<accession>A0A1B9GHT3</accession>
<reference evidence="8 9" key="1">
    <citation type="submission" date="2013-07" db="EMBL/GenBank/DDBJ databases">
        <title>The Genome Sequence of Cryptococcus heveanensis BCC8398.</title>
        <authorList>
            <consortium name="The Broad Institute Genome Sequencing Platform"/>
            <person name="Cuomo C."/>
            <person name="Litvintseva A."/>
            <person name="Chen Y."/>
            <person name="Heitman J."/>
            <person name="Sun S."/>
            <person name="Springer D."/>
            <person name="Dromer F."/>
            <person name="Young S.K."/>
            <person name="Zeng Q."/>
            <person name="Gargeya S."/>
            <person name="Fitzgerald M."/>
            <person name="Abouelleil A."/>
            <person name="Alvarado L."/>
            <person name="Berlin A.M."/>
            <person name="Chapman S.B."/>
            <person name="Dewar J."/>
            <person name="Goldberg J."/>
            <person name="Griggs A."/>
            <person name="Gujja S."/>
            <person name="Hansen M."/>
            <person name="Howarth C."/>
            <person name="Imamovic A."/>
            <person name="Larimer J."/>
            <person name="McCowan C."/>
            <person name="Murphy C."/>
            <person name="Pearson M."/>
            <person name="Priest M."/>
            <person name="Roberts A."/>
            <person name="Saif S."/>
            <person name="Shea T."/>
            <person name="Sykes S."/>
            <person name="Wortman J."/>
            <person name="Nusbaum C."/>
            <person name="Birren B."/>
        </authorList>
    </citation>
    <scope>NUCLEOTIDE SEQUENCE [LARGE SCALE GENOMIC DNA]</scope>
    <source>
        <strain evidence="8 9">BCC8398</strain>
    </source>
</reference>
<dbReference type="Gene3D" id="3.40.50.1820">
    <property type="entry name" value="alpha/beta hydrolase"/>
    <property type="match status" value="1"/>
</dbReference>
<dbReference type="Proteomes" id="UP000092666">
    <property type="component" value="Unassembled WGS sequence"/>
</dbReference>
<name>A0A1B9GHT3_9TREE</name>
<comment type="similarity">
    <text evidence="2">Belongs to the AB hydrolase superfamily. Lipase family. Class 3 subfamily.</text>
</comment>
<evidence type="ECO:0000256" key="3">
    <source>
        <dbReference type="ARBA" id="ARBA00047591"/>
    </source>
</evidence>